<reference evidence="2 3" key="1">
    <citation type="submission" date="2018-11" db="EMBL/GenBank/DDBJ databases">
        <title>Vibrio ponticus strain CAIM 1751 pathogenic for the snapper Lutjanus guttatus.</title>
        <authorList>
            <person name="Soto-Rodriguez S."/>
            <person name="Lozano-Olvera R."/>
            <person name="Gomez-Gil B."/>
        </authorList>
    </citation>
    <scope>NUCLEOTIDE SEQUENCE [LARGE SCALE GENOMIC DNA]</scope>
    <source>
        <strain evidence="2 3">CAIM 1751</strain>
    </source>
</reference>
<keyword evidence="1" id="KW-0812">Transmembrane</keyword>
<dbReference type="EMBL" id="RKIK01000003">
    <property type="protein sequence ID" value="ROV62122.1"/>
    <property type="molecule type" value="Genomic_DNA"/>
</dbReference>
<dbReference type="AlphaFoldDB" id="A0A3N3E5W0"/>
<organism evidence="2 3">
    <name type="scientific">Vibrio ponticus</name>
    <dbReference type="NCBI Taxonomy" id="265668"/>
    <lineage>
        <taxon>Bacteria</taxon>
        <taxon>Pseudomonadati</taxon>
        <taxon>Pseudomonadota</taxon>
        <taxon>Gammaproteobacteria</taxon>
        <taxon>Vibrionales</taxon>
        <taxon>Vibrionaceae</taxon>
        <taxon>Vibrio</taxon>
    </lineage>
</organism>
<evidence type="ECO:0000313" key="3">
    <source>
        <dbReference type="Proteomes" id="UP000278792"/>
    </source>
</evidence>
<protein>
    <submittedName>
        <fullName evidence="2">DUF2850 domain-containing protein</fullName>
    </submittedName>
</protein>
<feature type="transmembrane region" description="Helical" evidence="1">
    <location>
        <begin position="20"/>
        <end position="41"/>
    </location>
</feature>
<evidence type="ECO:0000313" key="2">
    <source>
        <dbReference type="EMBL" id="ROV62122.1"/>
    </source>
</evidence>
<dbReference type="InterPro" id="IPR021271">
    <property type="entry name" value="DUF2850"/>
</dbReference>
<dbReference type="Proteomes" id="UP000278792">
    <property type="component" value="Unassembled WGS sequence"/>
</dbReference>
<accession>A0A3N3E5W0</accession>
<dbReference type="RefSeq" id="WP_123780202.1">
    <property type="nucleotide sequence ID" value="NZ_RKIK01000003.1"/>
</dbReference>
<dbReference type="Pfam" id="PF11012">
    <property type="entry name" value="DUF2850"/>
    <property type="match status" value="1"/>
</dbReference>
<comment type="caution">
    <text evidence="2">The sequence shown here is derived from an EMBL/GenBank/DDBJ whole genome shotgun (WGS) entry which is preliminary data.</text>
</comment>
<gene>
    <name evidence="2" type="ORF">EGH82_01825</name>
</gene>
<keyword evidence="1" id="KW-0472">Membrane</keyword>
<keyword evidence="1" id="KW-1133">Transmembrane helix</keyword>
<sequence>MAKKRKRSSAADYSDKIAVVAKYLFLLLGSAGIGAVIVYSYHAYQDSIDPKHIYGRWIEVGTSSQSRNSIEFNQTGFLRNHRLTSTQFEFNGSEVQVTTGSGNYVYQLAYINEIPRLRRIKPSSPALHFVKQGYEDQIDMEGGGIANKRRSAISTHFSEK</sequence>
<evidence type="ECO:0000256" key="1">
    <source>
        <dbReference type="SAM" id="Phobius"/>
    </source>
</evidence>
<name>A0A3N3E5W0_9VIBR</name>
<proteinExistence type="predicted"/>